<gene>
    <name evidence="2" type="ORF">BECKTUN1418D_GA0071000_11567</name>
    <name evidence="3" type="ORF">BECKTUN1418E_GA0071001_11435</name>
    <name evidence="1" type="ORF">BECKTUN1418F_GA0071002_11455</name>
</gene>
<dbReference type="EMBL" id="CAADFV010000143">
    <property type="protein sequence ID" value="VFK67354.1"/>
    <property type="molecule type" value="Genomic_DNA"/>
</dbReference>
<reference evidence="1" key="1">
    <citation type="submission" date="2019-02" db="EMBL/GenBank/DDBJ databases">
        <authorList>
            <person name="Gruber-Vodicka R. H."/>
            <person name="Seah K. B. B."/>
        </authorList>
    </citation>
    <scope>NUCLEOTIDE SEQUENCE</scope>
    <source>
        <strain evidence="2">BECK_BY1</strain>
        <strain evidence="3">BECK_BY2</strain>
        <strain evidence="1">BECK_BY3</strain>
    </source>
</reference>
<dbReference type="AlphaFoldDB" id="A0A450ZXF8"/>
<name>A0A450ZXF8_9GAMM</name>
<evidence type="ECO:0000313" key="2">
    <source>
        <dbReference type="EMBL" id="VFK61634.1"/>
    </source>
</evidence>
<protein>
    <submittedName>
        <fullName evidence="1">Uncharacterized protein</fullName>
    </submittedName>
</protein>
<organism evidence="1">
    <name type="scientific">Candidatus Kentrum sp. TUN</name>
    <dbReference type="NCBI Taxonomy" id="2126343"/>
    <lineage>
        <taxon>Bacteria</taxon>
        <taxon>Pseudomonadati</taxon>
        <taxon>Pseudomonadota</taxon>
        <taxon>Gammaproteobacteria</taxon>
        <taxon>Candidatus Kentrum</taxon>
    </lineage>
</organism>
<evidence type="ECO:0000313" key="1">
    <source>
        <dbReference type="EMBL" id="VFK58492.1"/>
    </source>
</evidence>
<proteinExistence type="predicted"/>
<accession>A0A450ZXF8</accession>
<dbReference type="EMBL" id="CAADFY010000145">
    <property type="protein sequence ID" value="VFK58492.1"/>
    <property type="molecule type" value="Genomic_DNA"/>
</dbReference>
<evidence type="ECO:0000313" key="3">
    <source>
        <dbReference type="EMBL" id="VFK67354.1"/>
    </source>
</evidence>
<dbReference type="EMBL" id="CAADFX010000156">
    <property type="protein sequence ID" value="VFK61634.1"/>
    <property type="molecule type" value="Genomic_DNA"/>
</dbReference>
<sequence>MKITPHTAREYADAIRALLPPGKAWEWPEGGLGDSLLLGTAEELARVDAATQGVLDNAIEIHRPMESSWHISEYQRVAEEALMNDNPEITSPGDFVQIAHLFGPARIGSHIGDRLWGTRSRYVLLVCYDPSEVDPAPLLEALEGFKQAHVFLWPETL</sequence>